<protein>
    <submittedName>
        <fullName evidence="2">Uncharacterized protein</fullName>
    </submittedName>
</protein>
<keyword evidence="3" id="KW-1185">Reference proteome</keyword>
<sequence length="149" mass="16645">MVKFITLLLTIISSITLFSNTVLGETDVGHVKVILPLYTFSQNTNDKGEATEKPDDMNGGLRDFTLVNENEGDIATIWFKWYGPPDLSVSNSGERIWQQLLGEGPTDKLAHIQCSLLSKHTPPKLDGTVDLDGLDDYPHIDSNHFKRLF</sequence>
<dbReference type="AlphaFoldDB" id="A0AAX4JR10"/>
<dbReference type="Proteomes" id="UP001355207">
    <property type="component" value="Chromosome 3"/>
</dbReference>
<accession>A0AAX4JR10</accession>
<feature type="signal peptide" evidence="1">
    <location>
        <begin position="1"/>
        <end position="24"/>
    </location>
</feature>
<reference evidence="2 3" key="1">
    <citation type="submission" date="2024-01" db="EMBL/GenBank/DDBJ databases">
        <title>Comparative genomics of Cryptococcus and Kwoniella reveals pathogenesis evolution and contrasting modes of karyotype evolution via chromosome fusion or intercentromeric recombination.</title>
        <authorList>
            <person name="Coelho M.A."/>
            <person name="David-Palma M."/>
            <person name="Shea T."/>
            <person name="Bowers K."/>
            <person name="McGinley-Smith S."/>
            <person name="Mohammad A.W."/>
            <person name="Gnirke A."/>
            <person name="Yurkov A.M."/>
            <person name="Nowrousian M."/>
            <person name="Sun S."/>
            <person name="Cuomo C.A."/>
            <person name="Heitman J."/>
        </authorList>
    </citation>
    <scope>NUCLEOTIDE SEQUENCE [LARGE SCALE GENOMIC DNA]</scope>
    <source>
        <strain evidence="2 3">CBS 6074</strain>
    </source>
</reference>
<gene>
    <name evidence="2" type="ORF">L201_002748</name>
</gene>
<proteinExistence type="predicted"/>
<evidence type="ECO:0000256" key="1">
    <source>
        <dbReference type="SAM" id="SignalP"/>
    </source>
</evidence>
<evidence type="ECO:0000313" key="3">
    <source>
        <dbReference type="Proteomes" id="UP001355207"/>
    </source>
</evidence>
<dbReference type="GeneID" id="91093420"/>
<evidence type="ECO:0000313" key="2">
    <source>
        <dbReference type="EMBL" id="WWC87851.1"/>
    </source>
</evidence>
<keyword evidence="1" id="KW-0732">Signal</keyword>
<dbReference type="EMBL" id="CP144100">
    <property type="protein sequence ID" value="WWC87851.1"/>
    <property type="molecule type" value="Genomic_DNA"/>
</dbReference>
<dbReference type="RefSeq" id="XP_066074614.1">
    <property type="nucleotide sequence ID" value="XM_066218517.1"/>
</dbReference>
<organism evidence="2 3">
    <name type="scientific">Kwoniella dendrophila CBS 6074</name>
    <dbReference type="NCBI Taxonomy" id="1295534"/>
    <lineage>
        <taxon>Eukaryota</taxon>
        <taxon>Fungi</taxon>
        <taxon>Dikarya</taxon>
        <taxon>Basidiomycota</taxon>
        <taxon>Agaricomycotina</taxon>
        <taxon>Tremellomycetes</taxon>
        <taxon>Tremellales</taxon>
        <taxon>Cryptococcaceae</taxon>
        <taxon>Kwoniella</taxon>
    </lineage>
</organism>
<name>A0AAX4JR10_9TREE</name>
<feature type="chain" id="PRO_5043500672" evidence="1">
    <location>
        <begin position="25"/>
        <end position="149"/>
    </location>
</feature>